<accession>A0A3Q0JI74</accession>
<dbReference type="SUPFAM" id="SSF55681">
    <property type="entry name" value="Class II aaRS and biotin synthetases"/>
    <property type="match status" value="1"/>
</dbReference>
<dbReference type="KEGG" id="dci:103518974"/>
<evidence type="ECO:0000259" key="1">
    <source>
        <dbReference type="Pfam" id="PF03129"/>
    </source>
</evidence>
<proteinExistence type="predicted"/>
<reference evidence="3" key="1">
    <citation type="submission" date="2025-08" db="UniProtKB">
        <authorList>
            <consortium name="RefSeq"/>
        </authorList>
    </citation>
    <scope>IDENTIFICATION</scope>
</reference>
<gene>
    <name evidence="3" type="primary">LOC103518974</name>
</gene>
<keyword evidence="2" id="KW-1185">Reference proteome</keyword>
<dbReference type="AlphaFoldDB" id="A0A3Q0JI74"/>
<dbReference type="STRING" id="121845.A0A3Q0JI74"/>
<dbReference type="InterPro" id="IPR045864">
    <property type="entry name" value="aa-tRNA-synth_II/BPL/LPL"/>
</dbReference>
<dbReference type="InterPro" id="IPR004154">
    <property type="entry name" value="Anticodon-bd"/>
</dbReference>
<dbReference type="Proteomes" id="UP000079169">
    <property type="component" value="Unplaced"/>
</dbReference>
<dbReference type="PANTHER" id="PTHR10745">
    <property type="entry name" value="GLYCYL-TRNA SYNTHETASE/DNA POLYMERASE SUBUNIT GAMMA-2"/>
    <property type="match status" value="1"/>
</dbReference>
<name>A0A3Q0JI74_DIACI</name>
<dbReference type="InterPro" id="IPR036621">
    <property type="entry name" value="Anticodon-bd_dom_sf"/>
</dbReference>
<sequence>MNCREILSEIFGLKYFLSPLLSRGSASTQGISRYKLFPCGHLLAENIKKEWVRSCVLRREEPAFLYSQQGNCESETDLQDMFLTTKELSNGKVPFIVANIAREIASQTDSEMKTDLDWRPYFSPSQFTSLRASLFVTPSRGQQLFYHWQSQRKYWWRKFVTPSRGQQLFYHWQSQRKYWWRKIKDGRKKTVPYLIESRLNLEVAALMFLCQGLTLRGDRKVLRLHRRLAPYKVAFLNSTDDELKSLAVYLYENLRQSHIYCLFTPLDSSSKSPGSIESQLSANDKLGVPYSILIRDTALQDGLISIRNRDTTLEEKVHISKVNDYIESLLKNY</sequence>
<dbReference type="GeneID" id="103518974"/>
<dbReference type="RefSeq" id="XP_026686420.1">
    <property type="nucleotide sequence ID" value="XM_026830619.1"/>
</dbReference>
<protein>
    <submittedName>
        <fullName evidence="3">DNA polymerase subunit gamma-2, mitochondrial-like</fullName>
    </submittedName>
</protein>
<dbReference type="SUPFAM" id="SSF52954">
    <property type="entry name" value="Class II aaRS ABD-related"/>
    <property type="match status" value="1"/>
</dbReference>
<dbReference type="GO" id="GO:0005739">
    <property type="term" value="C:mitochondrion"/>
    <property type="evidence" value="ECO:0007669"/>
    <property type="project" value="TreeGrafter"/>
</dbReference>
<evidence type="ECO:0000313" key="2">
    <source>
        <dbReference type="Proteomes" id="UP000079169"/>
    </source>
</evidence>
<dbReference type="Pfam" id="PF03129">
    <property type="entry name" value="HGTP_anticodon"/>
    <property type="match status" value="1"/>
</dbReference>
<dbReference type="PaxDb" id="121845-A0A3Q0JI74"/>
<evidence type="ECO:0000313" key="3">
    <source>
        <dbReference type="RefSeq" id="XP_026686420.1"/>
    </source>
</evidence>
<organism evidence="2 3">
    <name type="scientific">Diaphorina citri</name>
    <name type="common">Asian citrus psyllid</name>
    <dbReference type="NCBI Taxonomy" id="121845"/>
    <lineage>
        <taxon>Eukaryota</taxon>
        <taxon>Metazoa</taxon>
        <taxon>Ecdysozoa</taxon>
        <taxon>Arthropoda</taxon>
        <taxon>Hexapoda</taxon>
        <taxon>Insecta</taxon>
        <taxon>Pterygota</taxon>
        <taxon>Neoptera</taxon>
        <taxon>Paraneoptera</taxon>
        <taxon>Hemiptera</taxon>
        <taxon>Sternorrhyncha</taxon>
        <taxon>Psylloidea</taxon>
        <taxon>Psyllidae</taxon>
        <taxon>Diaphorininae</taxon>
        <taxon>Diaphorina</taxon>
    </lineage>
</organism>
<dbReference type="InterPro" id="IPR027031">
    <property type="entry name" value="Gly-tRNA_synthase/POLG2"/>
</dbReference>
<dbReference type="Gene3D" id="3.30.930.10">
    <property type="entry name" value="Bira Bifunctional Protein, Domain 2"/>
    <property type="match status" value="2"/>
</dbReference>
<dbReference type="PANTHER" id="PTHR10745:SF8">
    <property type="entry name" value="DNA POLYMERASE SUBUNIT GAMMA-2, MITOCHONDRIAL"/>
    <property type="match status" value="1"/>
</dbReference>
<dbReference type="Gene3D" id="3.40.50.800">
    <property type="entry name" value="Anticodon-binding domain"/>
    <property type="match status" value="1"/>
</dbReference>
<dbReference type="GO" id="GO:0006264">
    <property type="term" value="P:mitochondrial DNA replication"/>
    <property type="evidence" value="ECO:0007669"/>
    <property type="project" value="TreeGrafter"/>
</dbReference>
<feature type="domain" description="Anticodon-binding" evidence="1">
    <location>
        <begin position="233"/>
        <end position="328"/>
    </location>
</feature>